<gene>
    <name evidence="8" type="ORF">CVT24_011639</name>
</gene>
<accession>A0A409YH01</accession>
<dbReference type="EC" id="4.2.3.-" evidence="6"/>
<dbReference type="PANTHER" id="PTHR35201">
    <property type="entry name" value="TERPENE SYNTHASE"/>
    <property type="match status" value="1"/>
</dbReference>
<dbReference type="Gene3D" id="1.10.600.10">
    <property type="entry name" value="Farnesyl Diphosphate Synthase"/>
    <property type="match status" value="1"/>
</dbReference>
<dbReference type="GO" id="GO:0008299">
    <property type="term" value="P:isoprenoid biosynthetic process"/>
    <property type="evidence" value="ECO:0007669"/>
    <property type="project" value="UniProtKB-ARBA"/>
</dbReference>
<evidence type="ECO:0000256" key="1">
    <source>
        <dbReference type="ARBA" id="ARBA00001946"/>
    </source>
</evidence>
<dbReference type="InterPro" id="IPR034686">
    <property type="entry name" value="Terpene_cyclase-like_2"/>
</dbReference>
<keyword evidence="5 6" id="KW-0456">Lyase</keyword>
<evidence type="ECO:0000256" key="7">
    <source>
        <dbReference type="SAM" id="MobiDB-lite"/>
    </source>
</evidence>
<dbReference type="STRING" id="181874.A0A409YH01"/>
<dbReference type="GO" id="GO:0046872">
    <property type="term" value="F:metal ion binding"/>
    <property type="evidence" value="ECO:0007669"/>
    <property type="project" value="UniProtKB-KW"/>
</dbReference>
<evidence type="ECO:0000256" key="5">
    <source>
        <dbReference type="ARBA" id="ARBA00023239"/>
    </source>
</evidence>
<feature type="region of interest" description="Disordered" evidence="7">
    <location>
        <begin position="340"/>
        <end position="370"/>
    </location>
</feature>
<dbReference type="PANTHER" id="PTHR35201:SF4">
    <property type="entry name" value="BETA-PINACENE SYNTHASE-RELATED"/>
    <property type="match status" value="1"/>
</dbReference>
<keyword evidence="9" id="KW-1185">Reference proteome</keyword>
<comment type="cofactor">
    <cofactor evidence="1 6">
        <name>Mg(2+)</name>
        <dbReference type="ChEBI" id="CHEBI:18420"/>
    </cofactor>
</comment>
<dbReference type="InParanoid" id="A0A409YH01"/>
<keyword evidence="4 6" id="KW-0460">Magnesium</keyword>
<keyword evidence="3 6" id="KW-0479">Metal-binding</keyword>
<evidence type="ECO:0000256" key="2">
    <source>
        <dbReference type="ARBA" id="ARBA00006333"/>
    </source>
</evidence>
<dbReference type="SFLD" id="SFLDS00005">
    <property type="entry name" value="Isoprenoid_Synthase_Type_I"/>
    <property type="match status" value="1"/>
</dbReference>
<dbReference type="SUPFAM" id="SSF48576">
    <property type="entry name" value="Terpenoid synthases"/>
    <property type="match status" value="1"/>
</dbReference>
<dbReference type="Proteomes" id="UP000284842">
    <property type="component" value="Unassembled WGS sequence"/>
</dbReference>
<evidence type="ECO:0000256" key="3">
    <source>
        <dbReference type="ARBA" id="ARBA00022723"/>
    </source>
</evidence>
<dbReference type="SFLD" id="SFLDG01020">
    <property type="entry name" value="Terpene_Cyclase_Like_2"/>
    <property type="match status" value="1"/>
</dbReference>
<proteinExistence type="inferred from homology"/>
<sequence>MSSTQFRLPVLLLNWPWTRRLSPHYEQAKRDSSAWVESFKPFGAKGQRAFNACDLNLLASLAYSARDDPDFIRLGCDLMNFYFVYDEYTDIATPEEAGRLASTVITAMKTPSESEDQHLLVEMTRQFWQRALTLAEPGSTCLEHFITTSELYLHAVTQEAEDRQQNRVRTIADYLPLRRETCGARPSLALYEFGLGLPEEVTSHPIFEALAQDAIDLIIFINDMHSYVREISCGLANHNIITLIMHEYGLGLQEALDWLGTRTEEVIQRFLHNARNVPSWGEEIDSKVQVYIDSLGQWVRGSDDWSCEAKRYHGNDGLRIQDTRLITICPRKANYVKEDEAGNEVAEEKAHLEGKSKAPGTSGEAKGGSVTQQSCSNWVVSEKYQIPTHVPAAAVDWFTDKVKFWWKSFSVSLRKFFHGPRPLRT</sequence>
<comment type="caution">
    <text evidence="8">The sequence shown here is derived from an EMBL/GenBank/DDBJ whole genome shotgun (WGS) entry which is preliminary data.</text>
</comment>
<dbReference type="OrthoDB" id="6486656at2759"/>
<dbReference type="EMBL" id="NHTK01001177">
    <property type="protein sequence ID" value="PPR02301.1"/>
    <property type="molecule type" value="Genomic_DNA"/>
</dbReference>
<feature type="compositionally biased region" description="Basic and acidic residues" evidence="7">
    <location>
        <begin position="340"/>
        <end position="356"/>
    </location>
</feature>
<evidence type="ECO:0000256" key="4">
    <source>
        <dbReference type="ARBA" id="ARBA00022842"/>
    </source>
</evidence>
<evidence type="ECO:0000313" key="9">
    <source>
        <dbReference type="Proteomes" id="UP000284842"/>
    </source>
</evidence>
<evidence type="ECO:0000313" key="8">
    <source>
        <dbReference type="EMBL" id="PPR02301.1"/>
    </source>
</evidence>
<reference evidence="8 9" key="1">
    <citation type="journal article" date="2018" name="Evol. Lett.">
        <title>Horizontal gene cluster transfer increased hallucinogenic mushroom diversity.</title>
        <authorList>
            <person name="Reynolds H.T."/>
            <person name="Vijayakumar V."/>
            <person name="Gluck-Thaler E."/>
            <person name="Korotkin H.B."/>
            <person name="Matheny P.B."/>
            <person name="Slot J.C."/>
        </authorList>
    </citation>
    <scope>NUCLEOTIDE SEQUENCE [LARGE SCALE GENOMIC DNA]</scope>
    <source>
        <strain evidence="8 9">2629</strain>
    </source>
</reference>
<organism evidence="8 9">
    <name type="scientific">Panaeolus cyanescens</name>
    <dbReference type="NCBI Taxonomy" id="181874"/>
    <lineage>
        <taxon>Eukaryota</taxon>
        <taxon>Fungi</taxon>
        <taxon>Dikarya</taxon>
        <taxon>Basidiomycota</taxon>
        <taxon>Agaricomycotina</taxon>
        <taxon>Agaricomycetes</taxon>
        <taxon>Agaricomycetidae</taxon>
        <taxon>Agaricales</taxon>
        <taxon>Agaricineae</taxon>
        <taxon>Galeropsidaceae</taxon>
        <taxon>Panaeolus</taxon>
    </lineage>
</organism>
<dbReference type="AlphaFoldDB" id="A0A409YH01"/>
<name>A0A409YH01_9AGAR</name>
<dbReference type="InterPro" id="IPR008949">
    <property type="entry name" value="Isoprenoid_synthase_dom_sf"/>
</dbReference>
<comment type="similarity">
    <text evidence="2 6">Belongs to the terpene synthase family.</text>
</comment>
<evidence type="ECO:0000256" key="6">
    <source>
        <dbReference type="RuleBase" id="RU366034"/>
    </source>
</evidence>
<protein>
    <recommendedName>
        <fullName evidence="6">Terpene synthase</fullName>
        <ecNumber evidence="6">4.2.3.-</ecNumber>
    </recommendedName>
</protein>
<dbReference type="Pfam" id="PF19086">
    <property type="entry name" value="Terpene_syn_C_2"/>
    <property type="match status" value="1"/>
</dbReference>
<dbReference type="GO" id="GO:0010333">
    <property type="term" value="F:terpene synthase activity"/>
    <property type="evidence" value="ECO:0007669"/>
    <property type="project" value="InterPro"/>
</dbReference>